<dbReference type="AlphaFoldDB" id="A0A3S0D714"/>
<dbReference type="InterPro" id="IPR006869">
    <property type="entry name" value="DUF547"/>
</dbReference>
<evidence type="ECO:0000313" key="2">
    <source>
        <dbReference type="EMBL" id="RTE54484.1"/>
    </source>
</evidence>
<dbReference type="OrthoDB" id="526867at2"/>
<dbReference type="RefSeq" id="WP_126161217.1">
    <property type="nucleotide sequence ID" value="NZ_RQPJ01000002.1"/>
</dbReference>
<organism evidence="2 3">
    <name type="scientific">Arenibacter aquaticus</name>
    <dbReference type="NCBI Taxonomy" id="2489054"/>
    <lineage>
        <taxon>Bacteria</taxon>
        <taxon>Pseudomonadati</taxon>
        <taxon>Bacteroidota</taxon>
        <taxon>Flavobacteriia</taxon>
        <taxon>Flavobacteriales</taxon>
        <taxon>Flavobacteriaceae</taxon>
        <taxon>Arenibacter</taxon>
    </lineage>
</organism>
<dbReference type="EMBL" id="RQPJ01000002">
    <property type="protein sequence ID" value="RTE54484.1"/>
    <property type="molecule type" value="Genomic_DNA"/>
</dbReference>
<dbReference type="PANTHER" id="PTHR46361">
    <property type="entry name" value="ELECTRON CARRIER/ PROTEIN DISULFIDE OXIDOREDUCTASE"/>
    <property type="match status" value="1"/>
</dbReference>
<dbReference type="Pfam" id="PF04784">
    <property type="entry name" value="DUF547"/>
    <property type="match status" value="1"/>
</dbReference>
<name>A0A3S0D714_9FLAO</name>
<reference evidence="2 3" key="1">
    <citation type="submission" date="2018-11" db="EMBL/GenBank/DDBJ databases">
        <title>Arenibacter aquaticus sp.nov., a marine bacterium isolated from surface seawater in the South China Sea.</title>
        <authorList>
            <person name="Guo J."/>
            <person name="Sun J."/>
        </authorList>
    </citation>
    <scope>NUCLEOTIDE SEQUENCE [LARGE SCALE GENOMIC DNA]</scope>
    <source>
        <strain evidence="2 3">GUO666</strain>
    </source>
</reference>
<accession>A0A3S0D714</accession>
<evidence type="ECO:0000313" key="3">
    <source>
        <dbReference type="Proteomes" id="UP000267585"/>
    </source>
</evidence>
<dbReference type="Proteomes" id="UP000267585">
    <property type="component" value="Unassembled WGS sequence"/>
</dbReference>
<feature type="domain" description="DUF547" evidence="1">
    <location>
        <begin position="86"/>
        <end position="188"/>
    </location>
</feature>
<sequence>MLRIIYLLPAVFLLYCNFGNTAIRVSIENEPSSTTATLDHSIWDKLLKKHVDHNGNVDYKSFAMDIKPLGEYLKYLAQNPPHQASAKAKKLAYYINFYNAATVKLIIDHYPLKSIKDLRNPWGRNIAQMGDTKISLGDLEHKILRKMDEPRIHFAINCASYSCPKLINRAFTENNTESLLEQAAMDFINDPKRNILTAEKASLSQIFNWYKKDFTENGSLEDYINQYASQQLTSKTKINYLSYNWALNETK</sequence>
<proteinExistence type="predicted"/>
<comment type="caution">
    <text evidence="2">The sequence shown here is derived from an EMBL/GenBank/DDBJ whole genome shotgun (WGS) entry which is preliminary data.</text>
</comment>
<keyword evidence="3" id="KW-1185">Reference proteome</keyword>
<protein>
    <submittedName>
        <fullName evidence="2">DUF547 domain-containing protein</fullName>
    </submittedName>
</protein>
<dbReference type="PANTHER" id="PTHR46361:SF3">
    <property type="entry name" value="ELECTRON CARRIER_ PROTEIN DISULFIDE OXIDOREDUCTASE"/>
    <property type="match status" value="1"/>
</dbReference>
<evidence type="ECO:0000259" key="1">
    <source>
        <dbReference type="Pfam" id="PF04784"/>
    </source>
</evidence>
<gene>
    <name evidence="2" type="ORF">EHW67_04775</name>
</gene>